<reference evidence="4" key="1">
    <citation type="submission" date="2023-07" db="EMBL/GenBank/DDBJ databases">
        <title>Defluviimonas sediminis sp. nov., isolated from mangrove sediment.</title>
        <authorList>
            <person name="Liu L."/>
            <person name="Li J."/>
            <person name="Huang Y."/>
            <person name="Pan J."/>
            <person name="Li M."/>
        </authorList>
    </citation>
    <scope>NUCLEOTIDE SEQUENCE [LARGE SCALE GENOMIC DNA]</scope>
    <source>
        <strain evidence="4">FT324</strain>
    </source>
</reference>
<dbReference type="Pfam" id="PF13400">
    <property type="entry name" value="Tad"/>
    <property type="match status" value="1"/>
</dbReference>
<dbReference type="InterPro" id="IPR028087">
    <property type="entry name" value="Tad_N"/>
</dbReference>
<proteinExistence type="predicted"/>
<evidence type="ECO:0000259" key="2">
    <source>
        <dbReference type="Pfam" id="PF25269"/>
    </source>
</evidence>
<protein>
    <submittedName>
        <fullName evidence="3">Pilus assembly protein TadG-related protein</fullName>
    </submittedName>
</protein>
<dbReference type="Proteomes" id="UP001205601">
    <property type="component" value="Unassembled WGS sequence"/>
</dbReference>
<evidence type="ECO:0000259" key="1">
    <source>
        <dbReference type="Pfam" id="PF13400"/>
    </source>
</evidence>
<accession>A0ABT2NKP2</accession>
<evidence type="ECO:0000313" key="4">
    <source>
        <dbReference type="Proteomes" id="UP001205601"/>
    </source>
</evidence>
<comment type="caution">
    <text evidence="3">The sequence shown here is derived from an EMBL/GenBank/DDBJ whole genome shotgun (WGS) entry which is preliminary data.</text>
</comment>
<feature type="domain" description="Putative Flp pilus-assembly TadG-like N-terminal" evidence="1">
    <location>
        <begin position="22"/>
        <end position="66"/>
    </location>
</feature>
<dbReference type="InterPro" id="IPR057189">
    <property type="entry name" value="DUF7867"/>
</dbReference>
<dbReference type="Pfam" id="PF25269">
    <property type="entry name" value="DUF7867"/>
    <property type="match status" value="1"/>
</dbReference>
<name>A0ABT2NKP2_9RHOB</name>
<keyword evidence="4" id="KW-1185">Reference proteome</keyword>
<dbReference type="EMBL" id="JAOCQF010000001">
    <property type="protein sequence ID" value="MCT8329492.1"/>
    <property type="molecule type" value="Genomic_DNA"/>
</dbReference>
<evidence type="ECO:0000313" key="3">
    <source>
        <dbReference type="EMBL" id="MCT8329492.1"/>
    </source>
</evidence>
<feature type="domain" description="DUF7867" evidence="2">
    <location>
        <begin position="172"/>
        <end position="442"/>
    </location>
</feature>
<sequence>MRKSRLAALARAVTGRAAAERGGITVLSLQMLIASLVIGGFAVDVGNGFQAYTQLQATADSAAHAALWSREWNTASVAKTKAITVATNMMPASKYGTVLKPEDIVFGDWDASTGKFTPNSLSKNAVFVSTRRYESQNNELGTWFLRLAGQESFDVGSGSIWETYYASCFREGIVAQERVDTQSNNTYEPGYCIHSQTHVEINSNNVFNTGVIVSMPDKSDVVIPDSGYEQNQGLFEALRDGSYAIRILDRLSKIEQGILNPSDAKYGIMNPDSPYYRSYITSKVTVKVNGQGKTMLDPGDFKEGRVHVLDCRNDNQHKQVKGDWLRKMVIVTNCRIQFGTDLGEGASLEDAVFLNTNLDDKSFYGRSGVRFGKNDDCTDGGDVQILTKGGIDLASGIYVYGSQFIAAGDIYATANNDGIEGASFVAGGEASITSNGSFGFCGGAGMANNYEAPYFRMVR</sequence>
<organism evidence="3 4">
    <name type="scientific">Albidovulum sediminis</name>
    <dbReference type="NCBI Taxonomy" id="3066345"/>
    <lineage>
        <taxon>Bacteria</taxon>
        <taxon>Pseudomonadati</taxon>
        <taxon>Pseudomonadota</taxon>
        <taxon>Alphaproteobacteria</taxon>
        <taxon>Rhodobacterales</taxon>
        <taxon>Paracoccaceae</taxon>
        <taxon>Albidovulum</taxon>
    </lineage>
</organism>
<dbReference type="RefSeq" id="WP_261494912.1">
    <property type="nucleotide sequence ID" value="NZ_JAOCQF010000001.1"/>
</dbReference>
<gene>
    <name evidence="3" type="ORF">N5I32_08215</name>
</gene>